<dbReference type="RefSeq" id="WP_307495210.1">
    <property type="nucleotide sequence ID" value="NZ_JAUSTN010000006.1"/>
</dbReference>
<dbReference type="Proteomes" id="UP001236559">
    <property type="component" value="Unassembled WGS sequence"/>
</dbReference>
<reference evidence="1 2" key="1">
    <citation type="submission" date="2023-07" db="EMBL/GenBank/DDBJ databases">
        <title>Genomic Encyclopedia of Type Strains, Phase IV (KMG-IV): sequencing the most valuable type-strain genomes for metagenomic binning, comparative biology and taxonomic classification.</title>
        <authorList>
            <person name="Goeker M."/>
        </authorList>
    </citation>
    <scope>NUCLEOTIDE SEQUENCE [LARGE SCALE GENOMIC DNA]</scope>
    <source>
        <strain evidence="1 2">DSM 22616</strain>
    </source>
</reference>
<accession>A0ABU0AVN1</accession>
<organism evidence="1 2">
    <name type="scientific">Peptoniphilus koenoeneniae</name>
    <dbReference type="NCBI Taxonomy" id="507751"/>
    <lineage>
        <taxon>Bacteria</taxon>
        <taxon>Bacillati</taxon>
        <taxon>Bacillota</taxon>
        <taxon>Tissierellia</taxon>
        <taxon>Tissierellales</taxon>
        <taxon>Peptoniphilaceae</taxon>
        <taxon>Peptoniphilus</taxon>
    </lineage>
</organism>
<keyword evidence="2" id="KW-1185">Reference proteome</keyword>
<dbReference type="EMBL" id="JAUSTN010000006">
    <property type="protein sequence ID" value="MDQ0275279.1"/>
    <property type="molecule type" value="Genomic_DNA"/>
</dbReference>
<name>A0ABU0AVN1_9FIRM</name>
<sequence length="658" mass="78863">MMRLLTLEGYGDKYVKFFEKAASGSPDLIKICERFLYILNFVEQEGNSFDLLKDMVYKNEFFNVTTYLNYHNEYLSQIGLGDIVAYFYMKGFEDLKNKCNQNSEYEFNKQLGTVIEALRTYHFIELNELLRRIKYFDNKSYEKDWAQLDNDDILTRAEIYDVSRIYSKDVTEALILVHSTERYIQDNTEFILVKNYFAREEYERIINLIGRRVNPMIDPYYLIHSHAMLGHVKEVEKLLEDIPAFNEYNITYTLLMLGNHLDLDKVDDYVTGLKDVEKIYHKFEDKIHCYKDQVYPTREKNEFYLLMFEYLTSWLLEFDDISIISNISNSYDEKLYNYLMDKKNVFQFAPLEIKKELDAFFNSHMDNNDRKDLYIKAYEGMEEFFIEDQIKFFKYFCKLNISEVIYEKIYNTVFKNFKSMDPLVQEEMKTLILMAYLDAIGKDKEFEEKFYNLFDFLNIKHEDIEKDKTRKIVRDGLSDNGKKEYDAACILYDMAIESNYKNNDAGMIAMSYYRIIENESNERIVKPLLNSLGKEGLDELLNLSHGTKKCDILTKMFNDIIKNNDSGLMFGNLRYLFRILKYDSKLSKELEKNIKLLLTPYGINEYENKRFDEWYSREKVEMFRNPPAHNKYVHFDMAKEAKQYVETELARMERMFLH</sequence>
<evidence type="ECO:0000313" key="2">
    <source>
        <dbReference type="Proteomes" id="UP001236559"/>
    </source>
</evidence>
<proteinExistence type="predicted"/>
<evidence type="ECO:0000313" key="1">
    <source>
        <dbReference type="EMBL" id="MDQ0275279.1"/>
    </source>
</evidence>
<gene>
    <name evidence="1" type="ORF">J2S72_001304</name>
</gene>
<comment type="caution">
    <text evidence="1">The sequence shown here is derived from an EMBL/GenBank/DDBJ whole genome shotgun (WGS) entry which is preliminary data.</text>
</comment>
<protein>
    <submittedName>
        <fullName evidence="1">Uncharacterized protein</fullName>
    </submittedName>
</protein>